<evidence type="ECO:0000313" key="3">
    <source>
        <dbReference type="EMBL" id="AFL81941.1"/>
    </source>
</evidence>
<sequence>MSLNIRLLFLTLAITTAAIAQETEKPKNSEAETKQEAEGPGKNIGSIEIGTYFPLAFGNNFVNDGMDLKLGARLSFKVDTYKGIYIGPYFSFFNGNVTNRELLGNYYDTTNYTLGLVAGYEKHIDKFDLSIGIGVGASSYKNNRFEDTATAVWLNPEINYRFTNYLGVYFAPELRHDFMNIDTPAELEDTFKGVNYLNISFGLRISLGTAYKHL</sequence>
<feature type="compositionally biased region" description="Basic and acidic residues" evidence="1">
    <location>
        <begin position="23"/>
        <end position="39"/>
    </location>
</feature>
<protein>
    <recommendedName>
        <fullName evidence="5">Outer membrane protein beta-barrel domain-containing protein</fullName>
    </recommendedName>
</protein>
<reference evidence="3 4" key="1">
    <citation type="submission" date="2012-06" db="EMBL/GenBank/DDBJ databases">
        <title>The complete genome of Aequorivita sublithincola DSM 14238.</title>
        <authorList>
            <consortium name="US DOE Joint Genome Institute (JGI-PGF)"/>
            <person name="Lucas S."/>
            <person name="Copeland A."/>
            <person name="Lapidus A."/>
            <person name="Goodwin L."/>
            <person name="Pitluck S."/>
            <person name="Peters L."/>
            <person name="Munk A.C.C."/>
            <person name="Kyrpides N."/>
            <person name="Mavromatis K."/>
            <person name="Pagani I."/>
            <person name="Ivanova N."/>
            <person name="Ovchinnikova G."/>
            <person name="Zeytun A."/>
            <person name="Detter J.C."/>
            <person name="Han C."/>
            <person name="Land M."/>
            <person name="Hauser L."/>
            <person name="Markowitz V."/>
            <person name="Cheng J.-F."/>
            <person name="Hugenholtz P."/>
            <person name="Woyke T."/>
            <person name="Wu D."/>
            <person name="Tindall B."/>
            <person name="Faehnrich R."/>
            <person name="Brambilla E."/>
            <person name="Klenk H.-P."/>
            <person name="Eisen J.A."/>
        </authorList>
    </citation>
    <scope>NUCLEOTIDE SEQUENCE [LARGE SCALE GENOMIC DNA]</scope>
    <source>
        <strain evidence="4">DSM 14238 / LMG 21431 / ACAM 643 / 9-3</strain>
    </source>
</reference>
<feature type="chain" id="PRO_5003683032" description="Outer membrane protein beta-barrel domain-containing protein" evidence="2">
    <location>
        <begin position="21"/>
        <end position="214"/>
    </location>
</feature>
<organism evidence="3 4">
    <name type="scientific">Aequorivita sublithincola (strain DSM 14238 / LMG 21431 / ACAM 643 / 9-3)</name>
    <dbReference type="NCBI Taxonomy" id="746697"/>
    <lineage>
        <taxon>Bacteria</taxon>
        <taxon>Pseudomonadati</taxon>
        <taxon>Bacteroidota</taxon>
        <taxon>Flavobacteriia</taxon>
        <taxon>Flavobacteriales</taxon>
        <taxon>Flavobacteriaceae</taxon>
        <taxon>Aequorivita</taxon>
    </lineage>
</organism>
<dbReference type="STRING" id="746697.Aeqsu_2484"/>
<dbReference type="AlphaFoldDB" id="I3YY73"/>
<accession>I3YY73</accession>
<evidence type="ECO:0000313" key="4">
    <source>
        <dbReference type="Proteomes" id="UP000006049"/>
    </source>
</evidence>
<proteinExistence type="predicted"/>
<gene>
    <name evidence="3" type="ordered locus">Aeqsu_2484</name>
</gene>
<evidence type="ECO:0000256" key="1">
    <source>
        <dbReference type="SAM" id="MobiDB-lite"/>
    </source>
</evidence>
<dbReference type="KEGG" id="asl:Aeqsu_2484"/>
<dbReference type="HOGENOM" id="CLU_1286492_0_0_10"/>
<evidence type="ECO:0000256" key="2">
    <source>
        <dbReference type="SAM" id="SignalP"/>
    </source>
</evidence>
<dbReference type="Proteomes" id="UP000006049">
    <property type="component" value="Chromosome"/>
</dbReference>
<feature type="signal peptide" evidence="2">
    <location>
        <begin position="1"/>
        <end position="20"/>
    </location>
</feature>
<dbReference type="eggNOG" id="COG3637">
    <property type="taxonomic scope" value="Bacteria"/>
</dbReference>
<name>I3YY73_AEQSU</name>
<evidence type="ECO:0008006" key="5">
    <source>
        <dbReference type="Google" id="ProtNLM"/>
    </source>
</evidence>
<keyword evidence="2" id="KW-0732">Signal</keyword>
<keyword evidence="4" id="KW-1185">Reference proteome</keyword>
<dbReference type="EMBL" id="CP003280">
    <property type="protein sequence ID" value="AFL81941.1"/>
    <property type="molecule type" value="Genomic_DNA"/>
</dbReference>
<feature type="region of interest" description="Disordered" evidence="1">
    <location>
        <begin position="23"/>
        <end position="42"/>
    </location>
</feature>